<keyword evidence="12" id="KW-1185">Reference proteome</keyword>
<dbReference type="AlphaFoldDB" id="A0A432VRS1"/>
<dbReference type="NCBIfam" id="TIGR00933">
    <property type="entry name" value="2a38"/>
    <property type="match status" value="1"/>
</dbReference>
<accession>A0A432VRS1</accession>
<feature type="transmembrane region" description="Helical" evidence="10">
    <location>
        <begin position="199"/>
        <end position="219"/>
    </location>
</feature>
<keyword evidence="4" id="KW-0633">Potassium transport</keyword>
<dbReference type="OrthoDB" id="9810952at2"/>
<feature type="transmembrane region" description="Helical" evidence="10">
    <location>
        <begin position="169"/>
        <end position="187"/>
    </location>
</feature>
<comment type="caution">
    <text evidence="11">The sequence shown here is derived from an EMBL/GenBank/DDBJ whole genome shotgun (WGS) entry which is preliminary data.</text>
</comment>
<evidence type="ECO:0000256" key="5">
    <source>
        <dbReference type="ARBA" id="ARBA00022692"/>
    </source>
</evidence>
<dbReference type="GO" id="GO:0015379">
    <property type="term" value="F:potassium:chloride symporter activity"/>
    <property type="evidence" value="ECO:0007669"/>
    <property type="project" value="InterPro"/>
</dbReference>
<dbReference type="Pfam" id="PF02386">
    <property type="entry name" value="TrkH"/>
    <property type="match status" value="1"/>
</dbReference>
<dbReference type="InterPro" id="IPR003445">
    <property type="entry name" value="Cat_transpt"/>
</dbReference>
<dbReference type="RefSeq" id="WP_126768072.1">
    <property type="nucleotide sequence ID" value="NZ_PIPJ01000009.1"/>
</dbReference>
<evidence type="ECO:0000256" key="9">
    <source>
        <dbReference type="ARBA" id="ARBA00023136"/>
    </source>
</evidence>
<keyword evidence="6" id="KW-0630">Potassium</keyword>
<evidence type="ECO:0000256" key="6">
    <source>
        <dbReference type="ARBA" id="ARBA00022958"/>
    </source>
</evidence>
<evidence type="ECO:0000256" key="1">
    <source>
        <dbReference type="ARBA" id="ARBA00004651"/>
    </source>
</evidence>
<feature type="transmembrane region" description="Helical" evidence="10">
    <location>
        <begin position="358"/>
        <end position="379"/>
    </location>
</feature>
<evidence type="ECO:0000256" key="2">
    <source>
        <dbReference type="ARBA" id="ARBA00022448"/>
    </source>
</evidence>
<evidence type="ECO:0000256" key="3">
    <source>
        <dbReference type="ARBA" id="ARBA00022475"/>
    </source>
</evidence>
<keyword evidence="9 10" id="KW-0472">Membrane</keyword>
<keyword evidence="7 10" id="KW-1133">Transmembrane helix</keyword>
<feature type="transmembrane region" description="Helical" evidence="10">
    <location>
        <begin position="52"/>
        <end position="73"/>
    </location>
</feature>
<organism evidence="11 12">
    <name type="scientific">Aliidiomarina iranensis</name>
    <dbReference type="NCBI Taxonomy" id="1434071"/>
    <lineage>
        <taxon>Bacteria</taxon>
        <taxon>Pseudomonadati</taxon>
        <taxon>Pseudomonadota</taxon>
        <taxon>Gammaproteobacteria</taxon>
        <taxon>Alteromonadales</taxon>
        <taxon>Idiomarinaceae</taxon>
        <taxon>Aliidiomarina</taxon>
    </lineage>
</organism>
<comment type="subcellular location">
    <subcellularLocation>
        <location evidence="1">Cell membrane</location>
        <topology evidence="1">Multi-pass membrane protein</topology>
    </subcellularLocation>
</comment>
<gene>
    <name evidence="11" type="ORF">CWE08_10525</name>
</gene>
<keyword evidence="2" id="KW-0813">Transport</keyword>
<feature type="transmembrane region" description="Helical" evidence="10">
    <location>
        <begin position="85"/>
        <end position="109"/>
    </location>
</feature>
<sequence>MNSRYIALHPKVNHSRKKIQLSPPTILALGFAGLIVIGTFLLMLPMSANSNISLLEAAFTATSAVTVTGLVVVDTGTDFTMFGQLIIALLIQAGGLGLMTFAIVALIAIGGKIGFRQQIIATAAFNQTSWATVVQTAKAVIVFALIVESAGMLILFLRWLPEMAWQQALFHSFFYAISAFNNAGFALDANSLMPYVGDPAINIIITGLFITGGLGFGVWMDIWQQRRWKKLSIYSKALLTSVVLINVFAMLIIFILELDNPETLRSLTSSEQWWAAWFQATTTRTAGFNTIDISALEDSTTTLMLLLMFIGGGSLSTASGIKVMTFIVLVMATYAYLRQRDEVVLLGRTIPRNTVRKALALTLISVALIWVAIFLLTVLQHEPFLDVVFEAVSAFGTVGLSRGLTGDLSIFGQVLIMVLMFVGRLGPLTMAYFLASPKPKHLGYPEVKVPIG</sequence>
<evidence type="ECO:0000256" key="10">
    <source>
        <dbReference type="SAM" id="Phobius"/>
    </source>
</evidence>
<dbReference type="GO" id="GO:0005886">
    <property type="term" value="C:plasma membrane"/>
    <property type="evidence" value="ECO:0007669"/>
    <property type="project" value="UniProtKB-SubCell"/>
</dbReference>
<dbReference type="Proteomes" id="UP000288395">
    <property type="component" value="Unassembled WGS sequence"/>
</dbReference>
<dbReference type="InterPro" id="IPR004772">
    <property type="entry name" value="TrkH"/>
</dbReference>
<dbReference type="PANTHER" id="PTHR32024">
    <property type="entry name" value="TRK SYSTEM POTASSIUM UPTAKE PROTEIN TRKG-RELATED"/>
    <property type="match status" value="1"/>
</dbReference>
<feature type="transmembrane region" description="Helical" evidence="10">
    <location>
        <begin position="21"/>
        <end position="46"/>
    </location>
</feature>
<keyword evidence="3" id="KW-1003">Cell membrane</keyword>
<dbReference type="EMBL" id="PIPJ01000009">
    <property type="protein sequence ID" value="RUO18985.1"/>
    <property type="molecule type" value="Genomic_DNA"/>
</dbReference>
<evidence type="ECO:0000256" key="7">
    <source>
        <dbReference type="ARBA" id="ARBA00022989"/>
    </source>
</evidence>
<reference evidence="12" key="1">
    <citation type="journal article" date="2018" name="Front. Microbiol.">
        <title>Genome-Based Analysis Reveals the Taxonomy and Diversity of the Family Idiomarinaceae.</title>
        <authorList>
            <person name="Liu Y."/>
            <person name="Lai Q."/>
            <person name="Shao Z."/>
        </authorList>
    </citation>
    <scope>NUCLEOTIDE SEQUENCE [LARGE SCALE GENOMIC DNA]</scope>
    <source>
        <strain evidence="12">GBPy7</strain>
    </source>
</reference>
<evidence type="ECO:0000313" key="12">
    <source>
        <dbReference type="Proteomes" id="UP000288395"/>
    </source>
</evidence>
<evidence type="ECO:0000256" key="8">
    <source>
        <dbReference type="ARBA" id="ARBA00023065"/>
    </source>
</evidence>
<keyword evidence="5 10" id="KW-0812">Transmembrane</keyword>
<keyword evidence="8" id="KW-0406">Ion transport</keyword>
<feature type="transmembrane region" description="Helical" evidence="10">
    <location>
        <begin position="139"/>
        <end position="157"/>
    </location>
</feature>
<evidence type="ECO:0000256" key="4">
    <source>
        <dbReference type="ARBA" id="ARBA00022538"/>
    </source>
</evidence>
<feature type="transmembrane region" description="Helical" evidence="10">
    <location>
        <begin position="410"/>
        <end position="435"/>
    </location>
</feature>
<feature type="transmembrane region" description="Helical" evidence="10">
    <location>
        <begin position="231"/>
        <end position="256"/>
    </location>
</feature>
<dbReference type="PANTHER" id="PTHR32024:SF1">
    <property type="entry name" value="KTR SYSTEM POTASSIUM UPTAKE PROTEIN B"/>
    <property type="match status" value="1"/>
</dbReference>
<feature type="transmembrane region" description="Helical" evidence="10">
    <location>
        <begin position="304"/>
        <end position="337"/>
    </location>
</feature>
<evidence type="ECO:0000313" key="11">
    <source>
        <dbReference type="EMBL" id="RUO18985.1"/>
    </source>
</evidence>
<protein>
    <submittedName>
        <fullName evidence="11">Ktr system potassium transporter B</fullName>
    </submittedName>
</protein>
<proteinExistence type="predicted"/>
<name>A0A432VRS1_9GAMM</name>